<proteinExistence type="predicted"/>
<name>A0A840Z3D3_9SPHN</name>
<protein>
    <submittedName>
        <fullName evidence="1">Uncharacterized protein</fullName>
    </submittedName>
</protein>
<dbReference type="Proteomes" id="UP000554342">
    <property type="component" value="Unassembled WGS sequence"/>
</dbReference>
<comment type="caution">
    <text evidence="1">The sequence shown here is derived from an EMBL/GenBank/DDBJ whole genome shotgun (WGS) entry which is preliminary data.</text>
</comment>
<keyword evidence="2" id="KW-1185">Reference proteome</keyword>
<organism evidence="1 2">
    <name type="scientific">Stakelama sediminis</name>
    <dbReference type="NCBI Taxonomy" id="463200"/>
    <lineage>
        <taxon>Bacteria</taxon>
        <taxon>Pseudomonadati</taxon>
        <taxon>Pseudomonadota</taxon>
        <taxon>Alphaproteobacteria</taxon>
        <taxon>Sphingomonadales</taxon>
        <taxon>Sphingomonadaceae</taxon>
        <taxon>Stakelama</taxon>
    </lineage>
</organism>
<evidence type="ECO:0000313" key="1">
    <source>
        <dbReference type="EMBL" id="MBB5720196.1"/>
    </source>
</evidence>
<sequence>MQEARIGEKRQVDAIGQAHVGQIGLRFAAAFGRAIDLEMMTTIDLVAREANFHRDCAGDMLAGRMDNEEALCEALIWLLEHEFKVTRSDVTYPEKDGSGPPVEMRLRLGDRRIAIEHTLVEPFPLAIQTGKEFGELTAEIEANLNGNMPKPGTYVLLFPVHPTLGKHRRTHAELRERLSAWIVEAGKQLHDECPERKDRHHCPHGYHGSRSDEIEGIPIKLTLRVHWNESGRHDGALFLSRTVGEDVENLRLERMRTALRKKLPKLHDCAQEGDTTFLILEWSDIALSNHILIAEALEAALADRDDWPDYVFLADTATDQWHFFQPVIEGKFSIEMEYIDIERS</sequence>
<reference evidence="1 2" key="1">
    <citation type="submission" date="2020-08" db="EMBL/GenBank/DDBJ databases">
        <title>Genomic Encyclopedia of Type Strains, Phase IV (KMG-IV): sequencing the most valuable type-strain genomes for metagenomic binning, comparative biology and taxonomic classification.</title>
        <authorList>
            <person name="Goeker M."/>
        </authorList>
    </citation>
    <scope>NUCLEOTIDE SEQUENCE [LARGE SCALE GENOMIC DNA]</scope>
    <source>
        <strain evidence="1 2">DSM 27203</strain>
    </source>
</reference>
<gene>
    <name evidence="1" type="ORF">FHR23_003159</name>
</gene>
<dbReference type="RefSeq" id="WP_184005823.1">
    <property type="nucleotide sequence ID" value="NZ_BAABIF010000027.1"/>
</dbReference>
<evidence type="ECO:0000313" key="2">
    <source>
        <dbReference type="Proteomes" id="UP000554342"/>
    </source>
</evidence>
<dbReference type="EMBL" id="JACIJI010000010">
    <property type="protein sequence ID" value="MBB5720196.1"/>
    <property type="molecule type" value="Genomic_DNA"/>
</dbReference>
<dbReference type="AlphaFoldDB" id="A0A840Z3D3"/>
<accession>A0A840Z3D3</accession>